<keyword evidence="8" id="KW-1185">Reference proteome</keyword>
<reference evidence="7 8" key="1">
    <citation type="submission" date="2020-08" db="EMBL/GenBank/DDBJ databases">
        <title>Genomic Encyclopedia of Type Strains, Phase IV (KMG-IV): sequencing the most valuable type-strain genomes for metagenomic binning, comparative biology and taxonomic classification.</title>
        <authorList>
            <person name="Goeker M."/>
        </authorList>
    </citation>
    <scope>NUCLEOTIDE SEQUENCE [LARGE SCALE GENOMIC DNA]</scope>
    <source>
        <strain evidence="7 8">DSM 29781</strain>
    </source>
</reference>
<feature type="chain" id="PRO_5031077150" evidence="3">
    <location>
        <begin position="29"/>
        <end position="430"/>
    </location>
</feature>
<dbReference type="InterPro" id="IPR015323">
    <property type="entry name" value="FlavoCytC_S_DH_flav-bd"/>
</dbReference>
<dbReference type="GO" id="GO:0050660">
    <property type="term" value="F:flavin adenine dinucleotide binding"/>
    <property type="evidence" value="ECO:0007669"/>
    <property type="project" value="InterPro"/>
</dbReference>
<keyword evidence="3" id="KW-0732">Signal</keyword>
<gene>
    <name evidence="7" type="ORF">HNQ70_000834</name>
</gene>
<feature type="signal peptide" evidence="3">
    <location>
        <begin position="1"/>
        <end position="28"/>
    </location>
</feature>
<organism evidence="7 8">
    <name type="scientific">Quisquiliibacterium transsilvanicum</name>
    <dbReference type="NCBI Taxonomy" id="1549638"/>
    <lineage>
        <taxon>Bacteria</taxon>
        <taxon>Pseudomonadati</taxon>
        <taxon>Pseudomonadota</taxon>
        <taxon>Betaproteobacteria</taxon>
        <taxon>Burkholderiales</taxon>
        <taxon>Burkholderiaceae</taxon>
        <taxon>Quisquiliibacterium</taxon>
    </lineage>
</organism>
<protein>
    <submittedName>
        <fullName evidence="7">NADPH-dependent 2,4-dienoyl-CoA reductase/sulfur reductase-like enzyme</fullName>
    </submittedName>
</protein>
<proteinExistence type="predicted"/>
<dbReference type="InterPro" id="IPR037092">
    <property type="entry name" value="FlavoCytC_S_DH_flav-bd_sf"/>
</dbReference>
<dbReference type="InterPro" id="IPR036188">
    <property type="entry name" value="FAD/NAD-bd_sf"/>
</dbReference>
<evidence type="ECO:0000313" key="7">
    <source>
        <dbReference type="EMBL" id="MBB5270830.1"/>
    </source>
</evidence>
<dbReference type="Proteomes" id="UP000532440">
    <property type="component" value="Unassembled WGS sequence"/>
</dbReference>
<evidence type="ECO:0000313" key="8">
    <source>
        <dbReference type="Proteomes" id="UP000532440"/>
    </source>
</evidence>
<dbReference type="PANTHER" id="PTHR43755:SF1">
    <property type="entry name" value="FAD-DEPENDENT PYRIDINE NUCLEOTIDE-DISULPHIDE OXIDOREDUCTASE"/>
    <property type="match status" value="1"/>
</dbReference>
<dbReference type="InterPro" id="IPR049386">
    <property type="entry name" value="FCSD_central"/>
</dbReference>
<feature type="domain" description="Sulfide dehydrogenase [flavocytochrome c] flavoprotein chain central" evidence="6">
    <location>
        <begin position="172"/>
        <end position="286"/>
    </location>
</feature>
<keyword evidence="2" id="KW-0274">FAD</keyword>
<evidence type="ECO:0000259" key="4">
    <source>
        <dbReference type="Pfam" id="PF07992"/>
    </source>
</evidence>
<evidence type="ECO:0000256" key="2">
    <source>
        <dbReference type="ARBA" id="ARBA00022827"/>
    </source>
</evidence>
<feature type="domain" description="FAD/NAD(P)-binding" evidence="4">
    <location>
        <begin position="41"/>
        <end position="158"/>
    </location>
</feature>
<dbReference type="AlphaFoldDB" id="A0A7W8HF35"/>
<dbReference type="SUPFAM" id="SSF51905">
    <property type="entry name" value="FAD/NAD(P)-binding domain"/>
    <property type="match status" value="2"/>
</dbReference>
<accession>A0A7W8HF35</accession>
<keyword evidence="1" id="KW-0285">Flavoprotein</keyword>
<dbReference type="InterPro" id="IPR023753">
    <property type="entry name" value="FAD/NAD-binding_dom"/>
</dbReference>
<name>A0A7W8HF35_9BURK</name>
<dbReference type="EMBL" id="JACHGB010000002">
    <property type="protein sequence ID" value="MBB5270830.1"/>
    <property type="molecule type" value="Genomic_DNA"/>
</dbReference>
<dbReference type="GO" id="GO:0016491">
    <property type="term" value="F:oxidoreductase activity"/>
    <property type="evidence" value="ECO:0007669"/>
    <property type="project" value="InterPro"/>
</dbReference>
<dbReference type="Pfam" id="PF07992">
    <property type="entry name" value="Pyr_redox_2"/>
    <property type="match status" value="1"/>
</dbReference>
<sequence length="430" mass="45797">MSNTNFSRRRFAQAIGGAAAIGALGACASVAPSVQTKKLGRVLVVGAGYGGATAAKYLKHWGGPGIEVLLVDRSPQFVSCPLSNLVLGGSRKIEDLTVGYQGLRDLGVMVVRDEVRSIDAAKKRASFGSIADQSFDRIVVSPGVDFNFGAVQGLDAQAQKTVLHAWKAGQQTVDLRRQLEAMPDGGTYVLTVPLAPYRCPPGPYERACQVAHYFKTRKPRSKVVILDANPDITSKKGLFMAAFNGPYKGIVEYRPNSNVTEIDPRTKTAITEIGDKVRADVLNVVPPQAAGEIARQAGLVNANNRWCQVDWVTLESTAAPGVHVLGDATLSAPAMPKSGHMANQHGKAVAAAIVESMNGRVPQPAMMNNTCYSFIDDTTVVHVASVHRYDAAKKTMVTVEGSGGLSPGPTVLEGNYANAWAQNIWKDMLA</sequence>
<dbReference type="SUPFAM" id="SSF55424">
    <property type="entry name" value="FAD/NAD-linked reductases, dimerisation (C-terminal) domain"/>
    <property type="match status" value="1"/>
</dbReference>
<dbReference type="Gene3D" id="3.50.50.60">
    <property type="entry name" value="FAD/NAD(P)-binding domain"/>
    <property type="match status" value="2"/>
</dbReference>
<dbReference type="PANTHER" id="PTHR43755">
    <property type="match status" value="1"/>
</dbReference>
<feature type="domain" description="Flavocytochrome c sulphide dehydrogenase flavin-binding" evidence="5">
    <location>
        <begin position="365"/>
        <end position="429"/>
    </location>
</feature>
<dbReference type="RefSeq" id="WP_183964572.1">
    <property type="nucleotide sequence ID" value="NZ_BAABEW010000010.1"/>
</dbReference>
<comment type="caution">
    <text evidence="7">The sequence shown here is derived from an EMBL/GenBank/DDBJ whole genome shotgun (WGS) entry which is preliminary data.</text>
</comment>
<evidence type="ECO:0000259" key="6">
    <source>
        <dbReference type="Pfam" id="PF21706"/>
    </source>
</evidence>
<dbReference type="Pfam" id="PF21706">
    <property type="entry name" value="FCSD_central"/>
    <property type="match status" value="1"/>
</dbReference>
<dbReference type="InterPro" id="IPR016156">
    <property type="entry name" value="FAD/NAD-linked_Rdtase_dimer_sf"/>
</dbReference>
<dbReference type="PROSITE" id="PS51318">
    <property type="entry name" value="TAT"/>
    <property type="match status" value="1"/>
</dbReference>
<evidence type="ECO:0000259" key="5">
    <source>
        <dbReference type="Pfam" id="PF09242"/>
    </source>
</evidence>
<dbReference type="InterPro" id="IPR052541">
    <property type="entry name" value="SQRD"/>
</dbReference>
<evidence type="ECO:0000256" key="3">
    <source>
        <dbReference type="SAM" id="SignalP"/>
    </source>
</evidence>
<dbReference type="InterPro" id="IPR006311">
    <property type="entry name" value="TAT_signal"/>
</dbReference>
<dbReference type="Gene3D" id="3.90.760.10">
    <property type="entry name" value="Flavocytochrome c sulphide dehydrogenase, flavin-binding domain"/>
    <property type="match status" value="1"/>
</dbReference>
<dbReference type="Pfam" id="PF09242">
    <property type="entry name" value="FCSD-flav_bind"/>
    <property type="match status" value="1"/>
</dbReference>
<evidence type="ECO:0000256" key="1">
    <source>
        <dbReference type="ARBA" id="ARBA00022630"/>
    </source>
</evidence>